<accession>A0AAV5QQR5</accession>
<dbReference type="RefSeq" id="XP_064853813.1">
    <property type="nucleotide sequence ID" value="XM_064997741.1"/>
</dbReference>
<proteinExistence type="predicted"/>
<comment type="caution">
    <text evidence="2">The sequence shown here is derived from an EMBL/GenBank/DDBJ whole genome shotgun (WGS) entry which is preliminary data.</text>
</comment>
<feature type="transmembrane region" description="Helical" evidence="1">
    <location>
        <begin position="29"/>
        <end position="46"/>
    </location>
</feature>
<evidence type="ECO:0000256" key="1">
    <source>
        <dbReference type="SAM" id="Phobius"/>
    </source>
</evidence>
<sequence>MSNASEKFDLESQQRQRQHRHYHMIRENILLVTIISSILFIGTILFDPYCVLPKRRSIVTSFTTNADPLSIVSTSAINNNYIDDDEFAAIVIEIIKIGNIKSTRDGVAPEEEKEKEEETAAAAAIALSSSTGGATTTGRINDVYNDFLDY</sequence>
<evidence type="ECO:0008006" key="4">
    <source>
        <dbReference type="Google" id="ProtNLM"/>
    </source>
</evidence>
<reference evidence="2 3" key="1">
    <citation type="journal article" date="2023" name="Elife">
        <title>Identification of key yeast species and microbe-microbe interactions impacting larval growth of Drosophila in the wild.</title>
        <authorList>
            <person name="Mure A."/>
            <person name="Sugiura Y."/>
            <person name="Maeda R."/>
            <person name="Honda K."/>
            <person name="Sakurai N."/>
            <person name="Takahashi Y."/>
            <person name="Watada M."/>
            <person name="Katoh T."/>
            <person name="Gotoh A."/>
            <person name="Gotoh Y."/>
            <person name="Taniguchi I."/>
            <person name="Nakamura K."/>
            <person name="Hayashi T."/>
            <person name="Katayama T."/>
            <person name="Uemura T."/>
            <person name="Hattori Y."/>
        </authorList>
    </citation>
    <scope>NUCLEOTIDE SEQUENCE [LARGE SCALE GENOMIC DNA]</scope>
    <source>
        <strain evidence="2 3">SC-9</strain>
    </source>
</reference>
<dbReference type="Proteomes" id="UP001360560">
    <property type="component" value="Unassembled WGS sequence"/>
</dbReference>
<gene>
    <name evidence="2" type="ORF">DASC09_041420</name>
</gene>
<evidence type="ECO:0000313" key="3">
    <source>
        <dbReference type="Proteomes" id="UP001360560"/>
    </source>
</evidence>
<keyword evidence="1" id="KW-0812">Transmembrane</keyword>
<name>A0AAV5QQR5_9ASCO</name>
<keyword evidence="3" id="KW-1185">Reference proteome</keyword>
<dbReference type="GeneID" id="90074792"/>
<dbReference type="EMBL" id="BTFZ01000011">
    <property type="protein sequence ID" value="GMM36817.1"/>
    <property type="molecule type" value="Genomic_DNA"/>
</dbReference>
<dbReference type="AlphaFoldDB" id="A0AAV5QQR5"/>
<keyword evidence="1" id="KW-1133">Transmembrane helix</keyword>
<organism evidence="2 3">
    <name type="scientific">Saccharomycopsis crataegensis</name>
    <dbReference type="NCBI Taxonomy" id="43959"/>
    <lineage>
        <taxon>Eukaryota</taxon>
        <taxon>Fungi</taxon>
        <taxon>Dikarya</taxon>
        <taxon>Ascomycota</taxon>
        <taxon>Saccharomycotina</taxon>
        <taxon>Saccharomycetes</taxon>
        <taxon>Saccharomycopsidaceae</taxon>
        <taxon>Saccharomycopsis</taxon>
    </lineage>
</organism>
<evidence type="ECO:0000313" key="2">
    <source>
        <dbReference type="EMBL" id="GMM36817.1"/>
    </source>
</evidence>
<keyword evidence="1" id="KW-0472">Membrane</keyword>
<protein>
    <recommendedName>
        <fullName evidence="4">Transmembrane protein</fullName>
    </recommendedName>
</protein>